<organism evidence="9 10">
    <name type="scientific">Streptomyces corynorhini</name>
    <dbReference type="NCBI Taxonomy" id="2282652"/>
    <lineage>
        <taxon>Bacteria</taxon>
        <taxon>Bacillati</taxon>
        <taxon>Actinomycetota</taxon>
        <taxon>Actinomycetes</taxon>
        <taxon>Kitasatosporales</taxon>
        <taxon>Streptomycetaceae</taxon>
        <taxon>Streptomyces</taxon>
    </lineage>
</organism>
<proteinExistence type="predicted"/>
<keyword evidence="5" id="KW-0012">Acyltransferase</keyword>
<dbReference type="GO" id="GO:0004312">
    <property type="term" value="F:fatty acid synthase activity"/>
    <property type="evidence" value="ECO:0007669"/>
    <property type="project" value="TreeGrafter"/>
</dbReference>
<dbReference type="PROSITE" id="PS00012">
    <property type="entry name" value="PHOSPHOPANTETHEINE"/>
    <property type="match status" value="1"/>
</dbReference>
<accession>A0A370B843</accession>
<feature type="domain" description="Carrier" evidence="7">
    <location>
        <begin position="500"/>
        <end position="578"/>
    </location>
</feature>
<evidence type="ECO:0000256" key="1">
    <source>
        <dbReference type="ARBA" id="ARBA00022450"/>
    </source>
</evidence>
<dbReference type="CDD" id="cd00833">
    <property type="entry name" value="PKS"/>
    <property type="match status" value="1"/>
</dbReference>
<feature type="non-terminal residue" evidence="9">
    <location>
        <position position="1063"/>
    </location>
</feature>
<dbReference type="GO" id="GO:0033068">
    <property type="term" value="P:macrolide biosynthetic process"/>
    <property type="evidence" value="ECO:0007669"/>
    <property type="project" value="UniProtKB-ARBA"/>
</dbReference>
<dbReference type="SMART" id="SM00825">
    <property type="entry name" value="PKS_KS"/>
    <property type="match status" value="1"/>
</dbReference>
<evidence type="ECO:0000313" key="9">
    <source>
        <dbReference type="EMBL" id="RDG36549.1"/>
    </source>
</evidence>
<evidence type="ECO:0000256" key="2">
    <source>
        <dbReference type="ARBA" id="ARBA00022553"/>
    </source>
</evidence>
<dbReference type="InterPro" id="IPR050091">
    <property type="entry name" value="PKS_NRPS_Biosynth_Enz"/>
</dbReference>
<feature type="region of interest" description="Disordered" evidence="6">
    <location>
        <begin position="466"/>
        <end position="485"/>
    </location>
</feature>
<dbReference type="InterPro" id="IPR009081">
    <property type="entry name" value="PP-bd_ACP"/>
</dbReference>
<dbReference type="Gene3D" id="3.40.50.720">
    <property type="entry name" value="NAD(P)-binding Rossmann-like Domain"/>
    <property type="match status" value="1"/>
</dbReference>
<dbReference type="InterPro" id="IPR020806">
    <property type="entry name" value="PKS_PP-bd"/>
</dbReference>
<dbReference type="PROSITE" id="PS50075">
    <property type="entry name" value="CARRIER"/>
    <property type="match status" value="1"/>
</dbReference>
<dbReference type="GO" id="GO:0006633">
    <property type="term" value="P:fatty acid biosynthetic process"/>
    <property type="evidence" value="ECO:0007669"/>
    <property type="project" value="InterPro"/>
</dbReference>
<dbReference type="Proteomes" id="UP000253741">
    <property type="component" value="Unassembled WGS sequence"/>
</dbReference>
<dbReference type="InterPro" id="IPR036736">
    <property type="entry name" value="ACP-like_sf"/>
</dbReference>
<reference evidence="9 10" key="1">
    <citation type="submission" date="2018-07" db="EMBL/GenBank/DDBJ databases">
        <title>Streptomyces species from bats.</title>
        <authorList>
            <person name="Dunlap C."/>
        </authorList>
    </citation>
    <scope>NUCLEOTIDE SEQUENCE [LARGE SCALE GENOMIC DNA]</scope>
    <source>
        <strain evidence="9 10">AC230</strain>
    </source>
</reference>
<evidence type="ECO:0000313" key="10">
    <source>
        <dbReference type="Proteomes" id="UP000253741"/>
    </source>
</evidence>
<dbReference type="InterPro" id="IPR014031">
    <property type="entry name" value="Ketoacyl_synth_C"/>
</dbReference>
<dbReference type="InterPro" id="IPR057326">
    <property type="entry name" value="KR_dom"/>
</dbReference>
<dbReference type="InterPro" id="IPR006162">
    <property type="entry name" value="Ppantetheine_attach_site"/>
</dbReference>
<dbReference type="RefSeq" id="WP_114625093.1">
    <property type="nucleotide sequence ID" value="NZ_QQNA01000152.1"/>
</dbReference>
<keyword evidence="1" id="KW-0596">Phosphopantetheine</keyword>
<dbReference type="SUPFAM" id="SSF51735">
    <property type="entry name" value="NAD(P)-binding Rossmann-fold domains"/>
    <property type="match status" value="2"/>
</dbReference>
<dbReference type="AlphaFoldDB" id="A0A370B843"/>
<evidence type="ECO:0000256" key="5">
    <source>
        <dbReference type="ARBA" id="ARBA00023315"/>
    </source>
</evidence>
<dbReference type="InterPro" id="IPR020841">
    <property type="entry name" value="PKS_Beta-ketoAc_synthase_dom"/>
</dbReference>
<keyword evidence="2" id="KW-0597">Phosphoprotein</keyword>
<keyword evidence="10" id="KW-1185">Reference proteome</keyword>
<dbReference type="SMART" id="SM01294">
    <property type="entry name" value="PKS_PP_betabranch"/>
    <property type="match status" value="1"/>
</dbReference>
<dbReference type="Gene3D" id="3.40.47.10">
    <property type="match status" value="1"/>
</dbReference>
<dbReference type="PANTHER" id="PTHR43775:SF51">
    <property type="entry name" value="INACTIVE PHENOLPHTHIOCEROL SYNTHESIS POLYKETIDE SYNTHASE TYPE I PKS1-RELATED"/>
    <property type="match status" value="1"/>
</dbReference>
<dbReference type="Pfam" id="PF08659">
    <property type="entry name" value="KR"/>
    <property type="match status" value="1"/>
</dbReference>
<dbReference type="InterPro" id="IPR036291">
    <property type="entry name" value="NAD(P)-bd_dom_sf"/>
</dbReference>
<dbReference type="FunFam" id="1.10.1200.10:FF:000007">
    <property type="entry name" value="Probable polyketide synthase pks17"/>
    <property type="match status" value="1"/>
</dbReference>
<dbReference type="EMBL" id="QQNA01000152">
    <property type="protein sequence ID" value="RDG36549.1"/>
    <property type="molecule type" value="Genomic_DNA"/>
</dbReference>
<evidence type="ECO:0000256" key="6">
    <source>
        <dbReference type="SAM" id="MobiDB-lite"/>
    </source>
</evidence>
<dbReference type="GO" id="GO:0031177">
    <property type="term" value="F:phosphopantetheine binding"/>
    <property type="evidence" value="ECO:0007669"/>
    <property type="project" value="InterPro"/>
</dbReference>
<dbReference type="Gene3D" id="1.10.1200.10">
    <property type="entry name" value="ACP-like"/>
    <property type="match status" value="1"/>
</dbReference>
<feature type="domain" description="Ketosynthase family 3 (KS3)" evidence="8">
    <location>
        <begin position="604"/>
        <end position="1031"/>
    </location>
</feature>
<dbReference type="InterPro" id="IPR018201">
    <property type="entry name" value="Ketoacyl_synth_AS"/>
</dbReference>
<dbReference type="PROSITE" id="PS00606">
    <property type="entry name" value="KS3_1"/>
    <property type="match status" value="1"/>
</dbReference>
<dbReference type="Pfam" id="PF00550">
    <property type="entry name" value="PP-binding"/>
    <property type="match status" value="1"/>
</dbReference>
<dbReference type="InterPro" id="IPR013968">
    <property type="entry name" value="PKS_KR"/>
</dbReference>
<evidence type="ECO:0000256" key="3">
    <source>
        <dbReference type="ARBA" id="ARBA00022679"/>
    </source>
</evidence>
<dbReference type="InterPro" id="IPR032821">
    <property type="entry name" value="PKS_assoc"/>
</dbReference>
<dbReference type="InterPro" id="IPR014030">
    <property type="entry name" value="Ketoacyl_synth_N"/>
</dbReference>
<dbReference type="SUPFAM" id="SSF53901">
    <property type="entry name" value="Thiolase-like"/>
    <property type="match status" value="1"/>
</dbReference>
<feature type="region of interest" description="Disordered" evidence="6">
    <location>
        <begin position="583"/>
        <end position="602"/>
    </location>
</feature>
<dbReference type="Pfam" id="PF16197">
    <property type="entry name" value="KAsynt_C_assoc"/>
    <property type="match status" value="1"/>
</dbReference>
<dbReference type="PROSITE" id="PS52004">
    <property type="entry name" value="KS3_2"/>
    <property type="match status" value="1"/>
</dbReference>
<dbReference type="GO" id="GO:0004315">
    <property type="term" value="F:3-oxoacyl-[acyl-carrier-protein] synthase activity"/>
    <property type="evidence" value="ECO:0007669"/>
    <property type="project" value="InterPro"/>
</dbReference>
<comment type="caution">
    <text evidence="9">The sequence shown here is derived from an EMBL/GenBank/DDBJ whole genome shotgun (WGS) entry which is preliminary data.</text>
</comment>
<keyword evidence="3" id="KW-0808">Transferase</keyword>
<protein>
    <submittedName>
        <fullName evidence="9">SDR family NAD(P)-dependent oxidoreductase</fullName>
    </submittedName>
</protein>
<dbReference type="SUPFAM" id="SSF47336">
    <property type="entry name" value="ACP-like"/>
    <property type="match status" value="1"/>
</dbReference>
<dbReference type="SMART" id="SM00823">
    <property type="entry name" value="PKS_PP"/>
    <property type="match status" value="1"/>
</dbReference>
<dbReference type="SMART" id="SM00822">
    <property type="entry name" value="PKS_KR"/>
    <property type="match status" value="1"/>
</dbReference>
<gene>
    <name evidence="9" type="ORF">DVH02_19395</name>
</gene>
<dbReference type="FunFam" id="3.40.47.10:FF:000019">
    <property type="entry name" value="Polyketide synthase type I"/>
    <property type="match status" value="1"/>
</dbReference>
<evidence type="ECO:0000259" key="8">
    <source>
        <dbReference type="PROSITE" id="PS52004"/>
    </source>
</evidence>
<evidence type="ECO:0000256" key="4">
    <source>
        <dbReference type="ARBA" id="ARBA00023268"/>
    </source>
</evidence>
<dbReference type="PANTHER" id="PTHR43775">
    <property type="entry name" value="FATTY ACID SYNTHASE"/>
    <property type="match status" value="1"/>
</dbReference>
<evidence type="ECO:0000259" key="7">
    <source>
        <dbReference type="PROSITE" id="PS50075"/>
    </source>
</evidence>
<name>A0A370B843_9ACTN</name>
<dbReference type="InterPro" id="IPR016039">
    <property type="entry name" value="Thiolase-like"/>
</dbReference>
<sequence length="1063" mass="110151">MAVAPEGEWLLVASEAERDAVGAVADALTRHGATVRVVALSSRHAESDALDTALHGVLAESAQSLAGVVSLLGLDETPLPDHPVLPTGAALTVHLLQALGRAGASAPLWCVTRGAVAVGDHEPVLRPAQAAVWGLGRVAALEFPERWGGLIDLPSAPDAPATLGRRDADALCAVLARRAGDGIEDQVALRAHQTFVRRLVPAPLSSAEPSGRRWSPRGTVLVTGGTGALGAHVARWLARGGAEEVVLVGRRDATDDAHLADLRGEIDALGARLTVAVCDVADRAALAGLLDSLRADGRTVRTVVHAAGVGTLGALADLDTAAFAEVASGKVEGARHLSELLDPAETDALVLFSSISGVWGVADHAAYAAANATLDALAEHARRTRGLRVTSVAWGPWDGGGMIAEELRDPLRRRGIPVIAPEPAMVALQDALDHDDTVISVADVDWARFVPVFSAVRPAPLVAGLEPKAPESGGTRRTADQADTAETSLARQLAALPATDRDRFVQGLVVAEAAGVLGHDSPDAVDAAYAFKELGFDSVSAVELRNRLTARTGLRIATTVVFDHPTPLALAAHLRQLALRDGPVPADRTEHTPARTSPRGAADDDPVVIVAMGCRYPGGIASPEDFWRVVIDGEDVISGFPTDRGWDTAGFYDPDPDRSGTSYVRHGGFLHDAGHFDPGFFGISPREAAAMDPQQRLLLETSWETFERAGIDPRTLRGTSTGVFTGLTDQNYGALLRRAADGTEGYLVTGASTAVASGRVSYVLGLEGPAVSIDTACSSSLVALHMALASLRSGECSMALAGAAMVMADPAPFVGFSRQRGLAPDGRCKPFAEAADGFSLAEGAGVLLLERLSDARRNGHPVLAVIRGSAINQDGASNGLTAPNGPAQQRVVRAALADAGVSGSEVDVVEAHGTGTRLGDPIEAQALLATYGQDRPDDRPLLVGSVKSNIGHTQTVSGMAGVMKMVLAMQHDVLPRTLHIDAPSSHVDWSTGAVSLLTEAVEWPGGGGRPRRAGVSSFGVSGTNAHVVLEEAPVVAPVEVLEEAPEEVSGPVDGRGAVFEAGG</sequence>
<keyword evidence="4" id="KW-0511">Multifunctional enzyme</keyword>
<dbReference type="CDD" id="cd08952">
    <property type="entry name" value="KR_1_SDR_x"/>
    <property type="match status" value="1"/>
</dbReference>
<dbReference type="Pfam" id="PF02801">
    <property type="entry name" value="Ketoacyl-synt_C"/>
    <property type="match status" value="1"/>
</dbReference>
<dbReference type="Pfam" id="PF00109">
    <property type="entry name" value="ketoacyl-synt"/>
    <property type="match status" value="1"/>
</dbReference>